<feature type="transmembrane region" description="Helical" evidence="15">
    <location>
        <begin position="335"/>
        <end position="358"/>
    </location>
</feature>
<feature type="transmembrane region" description="Helical" evidence="15">
    <location>
        <begin position="262"/>
        <end position="284"/>
    </location>
</feature>
<keyword evidence="5" id="KW-0964">Secreted</keyword>
<dbReference type="InterPro" id="IPR049326">
    <property type="entry name" value="Rhodopsin_dom_fungi"/>
</dbReference>
<evidence type="ECO:0000256" key="12">
    <source>
        <dbReference type="ARBA" id="ARBA00023288"/>
    </source>
</evidence>
<protein>
    <submittedName>
        <fullName evidence="19">Uncharacterized protein</fullName>
    </submittedName>
</protein>
<evidence type="ECO:0000256" key="15">
    <source>
        <dbReference type="SAM" id="Phobius"/>
    </source>
</evidence>
<keyword evidence="10 15" id="KW-0472">Membrane</keyword>
<dbReference type="GO" id="GO:0005576">
    <property type="term" value="C:extracellular region"/>
    <property type="evidence" value="ECO:0007669"/>
    <property type="project" value="UniProtKB-SubCell"/>
</dbReference>
<dbReference type="InterPro" id="IPR052337">
    <property type="entry name" value="SAT4-like"/>
</dbReference>
<feature type="chain" id="PRO_5028912842" evidence="16">
    <location>
        <begin position="20"/>
        <end position="437"/>
    </location>
</feature>
<dbReference type="Pfam" id="PF05730">
    <property type="entry name" value="CFEM"/>
    <property type="match status" value="1"/>
</dbReference>
<feature type="transmembrane region" description="Helical" evidence="15">
    <location>
        <begin position="183"/>
        <end position="207"/>
    </location>
</feature>
<evidence type="ECO:0000256" key="13">
    <source>
        <dbReference type="ARBA" id="ARBA00038359"/>
    </source>
</evidence>
<evidence type="ECO:0000256" key="6">
    <source>
        <dbReference type="ARBA" id="ARBA00022622"/>
    </source>
</evidence>
<keyword evidence="6" id="KW-0336">GPI-anchor</keyword>
<keyword evidence="11" id="KW-1015">Disulfide bond</keyword>
<dbReference type="KEGG" id="trg:TRUGW13939_08555"/>
<proteinExistence type="inferred from homology"/>
<evidence type="ECO:0000256" key="3">
    <source>
        <dbReference type="ARBA" id="ARBA00004613"/>
    </source>
</evidence>
<evidence type="ECO:0000256" key="8">
    <source>
        <dbReference type="ARBA" id="ARBA00022729"/>
    </source>
</evidence>
<evidence type="ECO:0000256" key="4">
    <source>
        <dbReference type="ARBA" id="ARBA00010031"/>
    </source>
</evidence>
<feature type="transmembrane region" description="Helical" evidence="15">
    <location>
        <begin position="140"/>
        <end position="158"/>
    </location>
</feature>
<dbReference type="RefSeq" id="XP_035347581.1">
    <property type="nucleotide sequence ID" value="XM_035491688.1"/>
</dbReference>
<evidence type="ECO:0000259" key="18">
    <source>
        <dbReference type="Pfam" id="PF20684"/>
    </source>
</evidence>
<comment type="similarity">
    <text evidence="4">Belongs to the RBT5 family.</text>
</comment>
<dbReference type="OrthoDB" id="2496787at2759"/>
<dbReference type="InterPro" id="IPR008427">
    <property type="entry name" value="Extracellular_membr_CFEM_dom"/>
</dbReference>
<feature type="domain" description="CFEM" evidence="17">
    <location>
        <begin position="34"/>
        <end position="93"/>
    </location>
</feature>
<feature type="transmembrane region" description="Helical" evidence="15">
    <location>
        <begin position="106"/>
        <end position="128"/>
    </location>
</feature>
<dbReference type="Proteomes" id="UP000509510">
    <property type="component" value="Chromosome IV"/>
</dbReference>
<evidence type="ECO:0000256" key="1">
    <source>
        <dbReference type="ARBA" id="ARBA00004141"/>
    </source>
</evidence>
<dbReference type="Pfam" id="PF20684">
    <property type="entry name" value="Fung_rhodopsin"/>
    <property type="match status" value="1"/>
</dbReference>
<evidence type="ECO:0000259" key="17">
    <source>
        <dbReference type="Pfam" id="PF05730"/>
    </source>
</evidence>
<comment type="subcellular location">
    <subcellularLocation>
        <location evidence="2">Membrane</location>
        <topology evidence="2">Lipid-anchor</topology>
        <topology evidence="2">GPI-anchor</topology>
    </subcellularLocation>
    <subcellularLocation>
        <location evidence="1">Membrane</location>
        <topology evidence="1">Multi-pass membrane protein</topology>
    </subcellularLocation>
    <subcellularLocation>
        <location evidence="3">Secreted</location>
    </subcellularLocation>
</comment>
<feature type="signal peptide" evidence="16">
    <location>
        <begin position="1"/>
        <end position="19"/>
    </location>
</feature>
<keyword evidence="12" id="KW-0449">Lipoprotein</keyword>
<keyword evidence="9 15" id="KW-1133">Transmembrane helix</keyword>
<evidence type="ECO:0000256" key="14">
    <source>
        <dbReference type="SAM" id="MobiDB-lite"/>
    </source>
</evidence>
<sequence length="437" mass="48470">MKCLAIFAGIMIASDYVSAQRQPPYPPYPPYPQYSPYPQCADNCTVTTASQFNCSLTDVTCSCSSQFLDVLFPCIDTECTVLDSLTAKNVTANARCHQPDPDDGKILVIIVPMCGAIATLVLGVRIATAFLRRSRLTVEDYLIMASWLIVVSHVAFSVEMYKTGVGRKIWSIPLENTYFNMKLFFFADIGYLTGISLTKISILLFYLRVFPNMLVTLYAFIGVISCYNVSFVVALLASHIPVSGVWTAWDGKFTGRHINVDLMWYVAASLNLALDLGIILLPIWQLRHLRMSFSKKVRASLMFLGGTFVIITSAIRMPNLRDSSAPINLMRVDSVIALGWWSTVEVTASILVASMPSIRLFVLYFFPRAESEASGGGGFSGSPNRDIHWRKPPTRSNIPKCKRRGLNVLGTDYALESSSTQDLVDIVTLSQPKGFHE</sequence>
<evidence type="ECO:0000256" key="11">
    <source>
        <dbReference type="ARBA" id="ARBA00023157"/>
    </source>
</evidence>
<dbReference type="AlphaFoldDB" id="A0A7H8R5D2"/>
<dbReference type="PANTHER" id="PTHR33048">
    <property type="entry name" value="PTH11-LIKE INTEGRAL MEMBRANE PROTEIN (AFU_ORTHOLOGUE AFUA_5G11245)"/>
    <property type="match status" value="1"/>
</dbReference>
<accession>A0A7H8R5D2</accession>
<name>A0A7H8R5D2_TALRU</name>
<evidence type="ECO:0000256" key="10">
    <source>
        <dbReference type="ARBA" id="ARBA00023136"/>
    </source>
</evidence>
<keyword evidence="8 16" id="KW-0732">Signal</keyword>
<gene>
    <name evidence="19" type="ORF">TRUGW13939_08555</name>
</gene>
<feature type="region of interest" description="Disordered" evidence="14">
    <location>
        <begin position="374"/>
        <end position="397"/>
    </location>
</feature>
<keyword evidence="20" id="KW-1185">Reference proteome</keyword>
<dbReference type="GeneID" id="55996043"/>
<keyword evidence="7 15" id="KW-0812">Transmembrane</keyword>
<comment type="similarity">
    <text evidence="13">Belongs to the SAT4 family.</text>
</comment>
<evidence type="ECO:0000256" key="5">
    <source>
        <dbReference type="ARBA" id="ARBA00022525"/>
    </source>
</evidence>
<dbReference type="PANTHER" id="PTHR33048:SF47">
    <property type="entry name" value="INTEGRAL MEMBRANE PROTEIN-RELATED"/>
    <property type="match status" value="1"/>
</dbReference>
<keyword evidence="6" id="KW-0325">Glycoprotein</keyword>
<evidence type="ECO:0000256" key="16">
    <source>
        <dbReference type="SAM" id="SignalP"/>
    </source>
</evidence>
<evidence type="ECO:0000313" key="20">
    <source>
        <dbReference type="Proteomes" id="UP000509510"/>
    </source>
</evidence>
<evidence type="ECO:0000313" key="19">
    <source>
        <dbReference type="EMBL" id="QKX61407.1"/>
    </source>
</evidence>
<feature type="transmembrane region" description="Helical" evidence="15">
    <location>
        <begin position="214"/>
        <end position="242"/>
    </location>
</feature>
<evidence type="ECO:0000256" key="9">
    <source>
        <dbReference type="ARBA" id="ARBA00022989"/>
    </source>
</evidence>
<dbReference type="EMBL" id="CP055901">
    <property type="protein sequence ID" value="QKX61407.1"/>
    <property type="molecule type" value="Genomic_DNA"/>
</dbReference>
<evidence type="ECO:0000256" key="2">
    <source>
        <dbReference type="ARBA" id="ARBA00004589"/>
    </source>
</evidence>
<evidence type="ECO:0000256" key="7">
    <source>
        <dbReference type="ARBA" id="ARBA00022692"/>
    </source>
</evidence>
<dbReference type="GO" id="GO:0098552">
    <property type="term" value="C:side of membrane"/>
    <property type="evidence" value="ECO:0007669"/>
    <property type="project" value="UniProtKB-KW"/>
</dbReference>
<organism evidence="19 20">
    <name type="scientific">Talaromyces rugulosus</name>
    <name type="common">Penicillium rugulosum</name>
    <dbReference type="NCBI Taxonomy" id="121627"/>
    <lineage>
        <taxon>Eukaryota</taxon>
        <taxon>Fungi</taxon>
        <taxon>Dikarya</taxon>
        <taxon>Ascomycota</taxon>
        <taxon>Pezizomycotina</taxon>
        <taxon>Eurotiomycetes</taxon>
        <taxon>Eurotiomycetidae</taxon>
        <taxon>Eurotiales</taxon>
        <taxon>Trichocomaceae</taxon>
        <taxon>Talaromyces</taxon>
        <taxon>Talaromyces sect. Islandici</taxon>
    </lineage>
</organism>
<reference evidence="20" key="1">
    <citation type="submission" date="2020-06" db="EMBL/GenBank/DDBJ databases">
        <title>A chromosome-scale genome assembly of Talaromyces rugulosus W13939.</title>
        <authorList>
            <person name="Wang B."/>
            <person name="Guo L."/>
            <person name="Ye K."/>
            <person name="Wang L."/>
        </authorList>
    </citation>
    <scope>NUCLEOTIDE SEQUENCE [LARGE SCALE GENOMIC DNA]</scope>
    <source>
        <strain evidence="20">W13939</strain>
    </source>
</reference>
<feature type="domain" description="Rhodopsin" evidence="18">
    <location>
        <begin position="124"/>
        <end position="360"/>
    </location>
</feature>
<feature type="transmembrane region" description="Helical" evidence="15">
    <location>
        <begin position="296"/>
        <end position="315"/>
    </location>
</feature>